<evidence type="ECO:0000259" key="9">
    <source>
        <dbReference type="Pfam" id="PF16916"/>
    </source>
</evidence>
<evidence type="ECO:0000256" key="3">
    <source>
        <dbReference type="ARBA" id="ARBA00022448"/>
    </source>
</evidence>
<evidence type="ECO:0000256" key="6">
    <source>
        <dbReference type="ARBA" id="ARBA00023136"/>
    </source>
</evidence>
<dbReference type="InterPro" id="IPR050291">
    <property type="entry name" value="CDF_Transporter"/>
</dbReference>
<evidence type="ECO:0000256" key="7">
    <source>
        <dbReference type="SAM" id="Phobius"/>
    </source>
</evidence>
<dbReference type="RefSeq" id="WP_014263041.1">
    <property type="nucleotide sequence ID" value="NC_016630.1"/>
</dbReference>
<comment type="subcellular location">
    <subcellularLocation>
        <location evidence="1">Membrane</location>
        <topology evidence="1">Multi-pass membrane protein</topology>
    </subcellularLocation>
</comment>
<dbReference type="KEGG" id="faa:HMPREF0389_01055"/>
<dbReference type="SUPFAM" id="SSF161111">
    <property type="entry name" value="Cation efflux protein transmembrane domain-like"/>
    <property type="match status" value="1"/>
</dbReference>
<keyword evidence="5 7" id="KW-1133">Transmembrane helix</keyword>
<name>D6GQT0_FILAD</name>
<keyword evidence="6 7" id="KW-0472">Membrane</keyword>
<dbReference type="GO" id="GO:0016020">
    <property type="term" value="C:membrane"/>
    <property type="evidence" value="ECO:0007669"/>
    <property type="project" value="UniProtKB-SubCell"/>
</dbReference>
<comment type="similarity">
    <text evidence="2">Belongs to the cation diffusion facilitator (CDF) transporter (TC 2.A.4) family.</text>
</comment>
<feature type="transmembrane region" description="Helical" evidence="7">
    <location>
        <begin position="190"/>
        <end position="208"/>
    </location>
</feature>
<sequence length="379" mass="42051">MKERNDSHKAEFLDRQKAIIKTSVIGIATNVFLAVFKAVIGVLSNSIAMMLDAVNNISDALSSVITIIGTKLGGKKPDKNHPLGHGRVEYLSSMLVAAIILYAGLTSIVESIKQIIHPTEVHYSSTFLVVIAVAIVAKLILGQYVKKQGKHLNSGALVASGEDASFDAILSASVLVSAIIFMVWGVSLEAYVGVIISIFIIKAGIEMMRETISDIIGKREDEEMSSYIREILEYEEEVRGAYDLHLFNYGPNKYYGSVHLELADTMTVKEVDSLTRKVQLEIYMKTGVIMTGIGVYSYNTTNEVAARVQNEIQKIVMSHDWALQMHGFYLDEVNKTITFDVVVSFDIDHGQAREILEQEIGTLYRDYELKIVTDIDITD</sequence>
<dbReference type="EMBL" id="CP002390">
    <property type="protein sequence ID" value="EFE29133.1"/>
    <property type="molecule type" value="Genomic_DNA"/>
</dbReference>
<feature type="domain" description="Cation efflux protein transmembrane" evidence="8">
    <location>
        <begin position="24"/>
        <end position="215"/>
    </location>
</feature>
<evidence type="ECO:0000256" key="4">
    <source>
        <dbReference type="ARBA" id="ARBA00022692"/>
    </source>
</evidence>
<feature type="transmembrane region" description="Helical" evidence="7">
    <location>
        <begin position="20"/>
        <end position="40"/>
    </location>
</feature>
<reference evidence="11" key="1">
    <citation type="submission" date="2010-12" db="EMBL/GenBank/DDBJ databases">
        <title>The genome sequence of Filifactor alocis strain ATCC 35896.</title>
        <authorList>
            <consortium name="The Broad Institute Genome Sequencing Platform"/>
            <person name="Ward D."/>
            <person name="Earl A."/>
            <person name="Feldgarden M."/>
            <person name="Young S.K."/>
            <person name="Gargeya S."/>
            <person name="Zeng Q."/>
            <person name="Alvarado L."/>
            <person name="Berlin A."/>
            <person name="Bochicchio J."/>
            <person name="Chapman S.B."/>
            <person name="Chen Z."/>
            <person name="Freedman E."/>
            <person name="Gellesch M."/>
            <person name="Goldberg J."/>
            <person name="Griggs A."/>
            <person name="Gujja S."/>
            <person name="Heilman E."/>
            <person name="Heiman D."/>
            <person name="Howarth C."/>
            <person name="Mehta T."/>
            <person name="Neiman D."/>
            <person name="Pearson M."/>
            <person name="Roberts A."/>
            <person name="Saif S."/>
            <person name="Shea T."/>
            <person name="Shenoy N."/>
            <person name="Sisk P."/>
            <person name="Stolte C."/>
            <person name="Sykes S."/>
            <person name="White J."/>
            <person name="Yandava C."/>
            <person name="Izard J."/>
            <person name="Blanton J.M."/>
            <person name="Baranova O.V."/>
            <person name="Tanner A.C."/>
            <person name="Dewhirst F.E."/>
            <person name="Haas B."/>
            <person name="Nusbaum C."/>
            <person name="Birren B."/>
        </authorList>
    </citation>
    <scope>NUCLEOTIDE SEQUENCE [LARGE SCALE GENOMIC DNA]</scope>
    <source>
        <strain evidence="11">ATCC 35896 / D40 B5</strain>
    </source>
</reference>
<dbReference type="Gene3D" id="1.20.1510.10">
    <property type="entry name" value="Cation efflux protein transmembrane domain"/>
    <property type="match status" value="1"/>
</dbReference>
<organism evidence="10 11">
    <name type="scientific">Filifactor alocis (strain ATCC 35896 / CCUG 47790 / D40 B5)</name>
    <name type="common">Fusobacterium alocis</name>
    <dbReference type="NCBI Taxonomy" id="546269"/>
    <lineage>
        <taxon>Bacteria</taxon>
        <taxon>Bacillati</taxon>
        <taxon>Bacillota</taxon>
        <taxon>Clostridia</taxon>
        <taxon>Peptostreptococcales</taxon>
        <taxon>Filifactoraceae</taxon>
        <taxon>Filifactor</taxon>
    </lineage>
</organism>
<dbReference type="Pfam" id="PF01545">
    <property type="entry name" value="Cation_efflux"/>
    <property type="match status" value="1"/>
</dbReference>
<accession>D6GQT0</accession>
<dbReference type="STRING" id="546269.HMPREF0389_01055"/>
<dbReference type="InterPro" id="IPR027469">
    <property type="entry name" value="Cation_efflux_TMD_sf"/>
</dbReference>
<dbReference type="FunFam" id="1.20.1510.10:FF:000006">
    <property type="entry name" value="Divalent cation efflux transporter"/>
    <property type="match status" value="1"/>
</dbReference>
<dbReference type="InterPro" id="IPR036837">
    <property type="entry name" value="Cation_efflux_CTD_sf"/>
</dbReference>
<evidence type="ECO:0000256" key="5">
    <source>
        <dbReference type="ARBA" id="ARBA00022989"/>
    </source>
</evidence>
<evidence type="ECO:0000256" key="1">
    <source>
        <dbReference type="ARBA" id="ARBA00004141"/>
    </source>
</evidence>
<dbReference type="NCBIfam" id="TIGR01297">
    <property type="entry name" value="CDF"/>
    <property type="match status" value="1"/>
</dbReference>
<dbReference type="InterPro" id="IPR027470">
    <property type="entry name" value="Cation_efflux_CTD"/>
</dbReference>
<dbReference type="SUPFAM" id="SSF160240">
    <property type="entry name" value="Cation efflux protein cytoplasmic domain-like"/>
    <property type="match status" value="1"/>
</dbReference>
<proteinExistence type="inferred from homology"/>
<feature type="transmembrane region" description="Helical" evidence="7">
    <location>
        <begin position="90"/>
        <end position="109"/>
    </location>
</feature>
<dbReference type="PANTHER" id="PTHR43840">
    <property type="entry name" value="MITOCHONDRIAL METAL TRANSPORTER 1-RELATED"/>
    <property type="match status" value="1"/>
</dbReference>
<dbReference type="Pfam" id="PF16916">
    <property type="entry name" value="ZT_dimer"/>
    <property type="match status" value="1"/>
</dbReference>
<dbReference type="Proteomes" id="UP000007468">
    <property type="component" value="Chromosome"/>
</dbReference>
<dbReference type="Gene3D" id="3.30.70.1350">
    <property type="entry name" value="Cation efflux protein, cytoplasmic domain"/>
    <property type="match status" value="1"/>
</dbReference>
<dbReference type="eggNOG" id="COG0053">
    <property type="taxonomic scope" value="Bacteria"/>
</dbReference>
<dbReference type="InterPro" id="IPR058533">
    <property type="entry name" value="Cation_efflux_TM"/>
</dbReference>
<dbReference type="PANTHER" id="PTHR43840:SF50">
    <property type="entry name" value="MANGANESE EFFLUX SYSTEM PROTEIN MNES"/>
    <property type="match status" value="1"/>
</dbReference>
<evidence type="ECO:0000256" key="2">
    <source>
        <dbReference type="ARBA" id="ARBA00008114"/>
    </source>
</evidence>
<gene>
    <name evidence="10" type="ordered locus">HMPREF0389_01055</name>
</gene>
<keyword evidence="11" id="KW-1185">Reference proteome</keyword>
<dbReference type="AlphaFoldDB" id="D6GQT0"/>
<dbReference type="GO" id="GO:0008324">
    <property type="term" value="F:monoatomic cation transmembrane transporter activity"/>
    <property type="evidence" value="ECO:0007669"/>
    <property type="project" value="InterPro"/>
</dbReference>
<feature type="transmembrane region" description="Helical" evidence="7">
    <location>
        <begin position="121"/>
        <end position="145"/>
    </location>
</feature>
<dbReference type="PATRIC" id="fig|546269.5.peg.1575"/>
<dbReference type="OrthoDB" id="9806522at2"/>
<keyword evidence="3" id="KW-0813">Transport</keyword>
<evidence type="ECO:0000313" key="10">
    <source>
        <dbReference type="EMBL" id="EFE29133.1"/>
    </source>
</evidence>
<evidence type="ECO:0000259" key="8">
    <source>
        <dbReference type="Pfam" id="PF01545"/>
    </source>
</evidence>
<protein>
    <submittedName>
        <fullName evidence="10">Cation diffusion facilitator family transporter</fullName>
    </submittedName>
</protein>
<feature type="domain" description="Cation efflux protein cytoplasmic" evidence="9">
    <location>
        <begin position="222"/>
        <end position="285"/>
    </location>
</feature>
<dbReference type="InterPro" id="IPR002524">
    <property type="entry name" value="Cation_efflux"/>
</dbReference>
<keyword evidence="4 7" id="KW-0812">Transmembrane</keyword>
<evidence type="ECO:0000313" key="11">
    <source>
        <dbReference type="Proteomes" id="UP000007468"/>
    </source>
</evidence>